<keyword evidence="3" id="KW-1185">Reference proteome</keyword>
<dbReference type="EMBL" id="CAJFDH010000006">
    <property type="protein sequence ID" value="CAD5228935.1"/>
    <property type="molecule type" value="Genomic_DNA"/>
</dbReference>
<evidence type="ECO:0000313" key="2">
    <source>
        <dbReference type="EMBL" id="CAD5228935.1"/>
    </source>
</evidence>
<comment type="caution">
    <text evidence="2">The sequence shown here is derived from an EMBL/GenBank/DDBJ whole genome shotgun (WGS) entry which is preliminary data.</text>
</comment>
<organism evidence="2 3">
    <name type="scientific">Bursaphelenchus okinawaensis</name>
    <dbReference type="NCBI Taxonomy" id="465554"/>
    <lineage>
        <taxon>Eukaryota</taxon>
        <taxon>Metazoa</taxon>
        <taxon>Ecdysozoa</taxon>
        <taxon>Nematoda</taxon>
        <taxon>Chromadorea</taxon>
        <taxon>Rhabditida</taxon>
        <taxon>Tylenchina</taxon>
        <taxon>Tylenchomorpha</taxon>
        <taxon>Aphelenchoidea</taxon>
        <taxon>Aphelenchoididae</taxon>
        <taxon>Bursaphelenchus</taxon>
    </lineage>
</organism>
<keyword evidence="1" id="KW-1133">Transmembrane helix</keyword>
<dbReference type="Pfam" id="PF21525">
    <property type="entry name" value="Nlp36"/>
    <property type="match status" value="1"/>
</dbReference>
<keyword evidence="1" id="KW-0812">Transmembrane</keyword>
<reference evidence="2" key="1">
    <citation type="submission" date="2020-09" db="EMBL/GenBank/DDBJ databases">
        <authorList>
            <person name="Kikuchi T."/>
        </authorList>
    </citation>
    <scope>NUCLEOTIDE SEQUENCE</scope>
    <source>
        <strain evidence="2">SH1</strain>
    </source>
</reference>
<gene>
    <name evidence="2" type="ORF">BOKJ2_LOCUS12994</name>
</gene>
<evidence type="ECO:0000256" key="1">
    <source>
        <dbReference type="SAM" id="Phobius"/>
    </source>
</evidence>
<keyword evidence="1" id="KW-0472">Membrane</keyword>
<accession>A0A811LL09</accession>
<sequence>MPKQDFAFFDYMGPLVAAVIFAVCLLVVSFLLLNFCFVLKNDELTVFERFGSKHNVRLGPHSLSSIKRRKQRRPTEDENCPIVANVKTSIPKVHVDAASTS</sequence>
<dbReference type="EMBL" id="CAJFCW020000006">
    <property type="protein sequence ID" value="CAG9125307.1"/>
    <property type="molecule type" value="Genomic_DNA"/>
</dbReference>
<evidence type="ECO:0000313" key="3">
    <source>
        <dbReference type="Proteomes" id="UP000614601"/>
    </source>
</evidence>
<dbReference type="Proteomes" id="UP000614601">
    <property type="component" value="Unassembled WGS sequence"/>
</dbReference>
<protein>
    <submittedName>
        <fullName evidence="2">Uncharacterized protein</fullName>
    </submittedName>
</protein>
<feature type="transmembrane region" description="Helical" evidence="1">
    <location>
        <begin position="15"/>
        <end position="39"/>
    </location>
</feature>
<name>A0A811LL09_9BILA</name>
<proteinExistence type="predicted"/>
<dbReference type="AlphaFoldDB" id="A0A811LL09"/>
<dbReference type="Proteomes" id="UP000783686">
    <property type="component" value="Unassembled WGS sequence"/>
</dbReference>
<dbReference type="OrthoDB" id="5830384at2759"/>